<evidence type="ECO:0000313" key="4">
    <source>
        <dbReference type="Proteomes" id="UP000623129"/>
    </source>
</evidence>
<protein>
    <submittedName>
        <fullName evidence="3">Senescence regulator</fullName>
    </submittedName>
</protein>
<comment type="caution">
    <text evidence="3">The sequence shown here is derived from an EMBL/GenBank/DDBJ whole genome shotgun (WGS) entry which is preliminary data.</text>
</comment>
<reference evidence="3" key="1">
    <citation type="submission" date="2020-01" db="EMBL/GenBank/DDBJ databases">
        <title>Genome sequence of Kobresia littledalei, the first chromosome-level genome in the family Cyperaceae.</title>
        <authorList>
            <person name="Qu G."/>
        </authorList>
    </citation>
    <scope>NUCLEOTIDE SEQUENCE</scope>
    <source>
        <strain evidence="3">C.B.Clarke</strain>
        <tissue evidence="3">Leaf</tissue>
    </source>
</reference>
<evidence type="ECO:0000256" key="1">
    <source>
        <dbReference type="ARBA" id="ARBA00034773"/>
    </source>
</evidence>
<dbReference type="GO" id="GO:0010150">
    <property type="term" value="P:leaf senescence"/>
    <property type="evidence" value="ECO:0007669"/>
    <property type="project" value="UniProtKB-ARBA"/>
</dbReference>
<dbReference type="OrthoDB" id="672058at2759"/>
<dbReference type="InterPro" id="IPR007608">
    <property type="entry name" value="Senescence_reg_S40"/>
</dbReference>
<evidence type="ECO:0000256" key="2">
    <source>
        <dbReference type="SAM" id="MobiDB-lite"/>
    </source>
</evidence>
<dbReference type="Proteomes" id="UP000623129">
    <property type="component" value="Unassembled WGS sequence"/>
</dbReference>
<evidence type="ECO:0000313" key="3">
    <source>
        <dbReference type="EMBL" id="KAF3335097.1"/>
    </source>
</evidence>
<keyword evidence="4" id="KW-1185">Reference proteome</keyword>
<dbReference type="PANTHER" id="PTHR33083:SF49">
    <property type="entry name" value="SENESCENCE REGULATOR"/>
    <property type="match status" value="1"/>
</dbReference>
<sequence>MEEYQEVDILWPELEEDQQEEENKAEFDARSTTLRARAGTSAPILIPSRGPVSQSWTAGFNYNYKYGGDFTDMNDDDDEGDDYNIGGCGGGGRNMHVVVPPHILVSKRYADKMPFSVCIGNGRKLKGRQQAAARISILRSTGYLEK</sequence>
<dbReference type="PANTHER" id="PTHR33083">
    <property type="entry name" value="EXPRESSED PROTEIN"/>
    <property type="match status" value="1"/>
</dbReference>
<proteinExistence type="inferred from homology"/>
<dbReference type="AlphaFoldDB" id="A0A833VDE6"/>
<name>A0A833VDE6_9POAL</name>
<dbReference type="Pfam" id="PF04520">
    <property type="entry name" value="Senescence_reg"/>
    <property type="match status" value="1"/>
</dbReference>
<gene>
    <name evidence="3" type="ORF">FCM35_KLT21701</name>
</gene>
<organism evidence="3 4">
    <name type="scientific">Carex littledalei</name>
    <dbReference type="NCBI Taxonomy" id="544730"/>
    <lineage>
        <taxon>Eukaryota</taxon>
        <taxon>Viridiplantae</taxon>
        <taxon>Streptophyta</taxon>
        <taxon>Embryophyta</taxon>
        <taxon>Tracheophyta</taxon>
        <taxon>Spermatophyta</taxon>
        <taxon>Magnoliopsida</taxon>
        <taxon>Liliopsida</taxon>
        <taxon>Poales</taxon>
        <taxon>Cyperaceae</taxon>
        <taxon>Cyperoideae</taxon>
        <taxon>Cariceae</taxon>
        <taxon>Carex</taxon>
        <taxon>Carex subgen. Euthyceras</taxon>
    </lineage>
</organism>
<comment type="similarity">
    <text evidence="1">Belongs to the senescence regulator S40 family.</text>
</comment>
<accession>A0A833VDE6</accession>
<feature type="region of interest" description="Disordered" evidence="2">
    <location>
        <begin position="1"/>
        <end position="31"/>
    </location>
</feature>
<dbReference type="EMBL" id="SWLB01000009">
    <property type="protein sequence ID" value="KAF3335097.1"/>
    <property type="molecule type" value="Genomic_DNA"/>
</dbReference>